<sequence length="82" mass="8998">MDAAKGRTKIKETPSCLSIFDLDRAVVNSYVRLTKLLEKLSKDNEARKSYFLVYPAKEPSRAAPPGRPGPGFAFQGAARPAM</sequence>
<feature type="compositionally biased region" description="Low complexity" evidence="1">
    <location>
        <begin position="70"/>
        <end position="82"/>
    </location>
</feature>
<proteinExistence type="predicted"/>
<dbReference type="Proteomes" id="UP000887565">
    <property type="component" value="Unplaced"/>
</dbReference>
<feature type="region of interest" description="Disordered" evidence="1">
    <location>
        <begin position="59"/>
        <end position="82"/>
    </location>
</feature>
<name>A0A915L7P1_ROMCU</name>
<keyword evidence="2" id="KW-1185">Reference proteome</keyword>
<evidence type="ECO:0000313" key="2">
    <source>
        <dbReference type="Proteomes" id="UP000887565"/>
    </source>
</evidence>
<protein>
    <submittedName>
        <fullName evidence="3">Uncharacterized protein</fullName>
    </submittedName>
</protein>
<dbReference type="WBParaSite" id="nRc.2.0.1.t45761-RA">
    <property type="protein sequence ID" value="nRc.2.0.1.t45761-RA"/>
    <property type="gene ID" value="nRc.2.0.1.g45761"/>
</dbReference>
<reference evidence="3" key="1">
    <citation type="submission" date="2022-11" db="UniProtKB">
        <authorList>
            <consortium name="WormBaseParasite"/>
        </authorList>
    </citation>
    <scope>IDENTIFICATION</scope>
</reference>
<dbReference type="AlphaFoldDB" id="A0A915L7P1"/>
<accession>A0A915L7P1</accession>
<evidence type="ECO:0000313" key="3">
    <source>
        <dbReference type="WBParaSite" id="nRc.2.0.1.t45761-RA"/>
    </source>
</evidence>
<organism evidence="2 3">
    <name type="scientific">Romanomermis culicivorax</name>
    <name type="common">Nematode worm</name>
    <dbReference type="NCBI Taxonomy" id="13658"/>
    <lineage>
        <taxon>Eukaryota</taxon>
        <taxon>Metazoa</taxon>
        <taxon>Ecdysozoa</taxon>
        <taxon>Nematoda</taxon>
        <taxon>Enoplea</taxon>
        <taxon>Dorylaimia</taxon>
        <taxon>Mermithida</taxon>
        <taxon>Mermithoidea</taxon>
        <taxon>Mermithidae</taxon>
        <taxon>Romanomermis</taxon>
    </lineage>
</organism>
<evidence type="ECO:0000256" key="1">
    <source>
        <dbReference type="SAM" id="MobiDB-lite"/>
    </source>
</evidence>